<evidence type="ECO:0000256" key="1">
    <source>
        <dbReference type="SAM" id="MobiDB-lite"/>
    </source>
</evidence>
<accession>A0ABN0XRL7</accession>
<sequence length="89" mass="9209">MRDALGPEETTPNATGHAGADEDAATATIHLPAAKDTTGHSPVRASRRVRDRRPVPGGAGVRVAGQSFTRASRRIQPMPSAALSVATAR</sequence>
<evidence type="ECO:0000313" key="2">
    <source>
        <dbReference type="EMBL" id="GAA0371085.1"/>
    </source>
</evidence>
<name>A0ABN0XRL7_9ACTN</name>
<evidence type="ECO:0000313" key="3">
    <source>
        <dbReference type="Proteomes" id="UP001501822"/>
    </source>
</evidence>
<keyword evidence="3" id="KW-1185">Reference proteome</keyword>
<reference evidence="2 3" key="1">
    <citation type="journal article" date="2019" name="Int. J. Syst. Evol. Microbiol.">
        <title>The Global Catalogue of Microorganisms (GCM) 10K type strain sequencing project: providing services to taxonomists for standard genome sequencing and annotation.</title>
        <authorList>
            <consortium name="The Broad Institute Genomics Platform"/>
            <consortium name="The Broad Institute Genome Sequencing Center for Infectious Disease"/>
            <person name="Wu L."/>
            <person name="Ma J."/>
        </authorList>
    </citation>
    <scope>NUCLEOTIDE SEQUENCE [LARGE SCALE GENOMIC DNA]</scope>
    <source>
        <strain evidence="2 3">JCM 3146</strain>
    </source>
</reference>
<comment type="caution">
    <text evidence="2">The sequence shown here is derived from an EMBL/GenBank/DDBJ whole genome shotgun (WGS) entry which is preliminary data.</text>
</comment>
<organism evidence="2 3">
    <name type="scientific">Actinoallomurus spadix</name>
    <dbReference type="NCBI Taxonomy" id="79912"/>
    <lineage>
        <taxon>Bacteria</taxon>
        <taxon>Bacillati</taxon>
        <taxon>Actinomycetota</taxon>
        <taxon>Actinomycetes</taxon>
        <taxon>Streptosporangiales</taxon>
        <taxon>Thermomonosporaceae</taxon>
        <taxon>Actinoallomurus</taxon>
    </lineage>
</organism>
<dbReference type="Proteomes" id="UP001501822">
    <property type="component" value="Unassembled WGS sequence"/>
</dbReference>
<gene>
    <name evidence="2" type="ORF">GCM10010151_71250</name>
</gene>
<protein>
    <submittedName>
        <fullName evidence="2">Uncharacterized protein</fullName>
    </submittedName>
</protein>
<proteinExistence type="predicted"/>
<feature type="region of interest" description="Disordered" evidence="1">
    <location>
        <begin position="1"/>
        <end position="75"/>
    </location>
</feature>
<dbReference type="EMBL" id="BAAABM010000070">
    <property type="protein sequence ID" value="GAA0371085.1"/>
    <property type="molecule type" value="Genomic_DNA"/>
</dbReference>